<evidence type="ECO:0000313" key="2">
    <source>
        <dbReference type="EMBL" id="KGH04200.1"/>
    </source>
</evidence>
<comment type="caution">
    <text evidence="2">The sequence shown here is derived from an EMBL/GenBank/DDBJ whole genome shotgun (WGS) entry which is preliminary data.</text>
</comment>
<dbReference type="Proteomes" id="UP000029549">
    <property type="component" value="Unassembled WGS sequence"/>
</dbReference>
<accession>A0A096G3M1</accession>
<keyword evidence="3" id="KW-1185">Reference proteome</keyword>
<gene>
    <name evidence="2" type="ORF">P608_24730</name>
</gene>
<feature type="domain" description="GMT-like wHTH" evidence="1">
    <location>
        <begin position="324"/>
        <end position="395"/>
    </location>
</feature>
<evidence type="ECO:0000259" key="1">
    <source>
        <dbReference type="Pfam" id="PF22560"/>
    </source>
</evidence>
<reference evidence="2 3" key="1">
    <citation type="submission" date="2013-09" db="EMBL/GenBank/DDBJ databases">
        <title>High correlation between genotypes and phenotypes of environmental bacteria Comamonas testosteroni strains.</title>
        <authorList>
            <person name="Liu L."/>
            <person name="Zhu W."/>
            <person name="Xia X."/>
            <person name="Xu B."/>
            <person name="Luo M."/>
            <person name="Wang G."/>
        </authorList>
    </citation>
    <scope>NUCLEOTIDE SEQUENCE [LARGE SCALE GENOMIC DNA]</scope>
    <source>
        <strain evidence="2 3">DF2</strain>
    </source>
</reference>
<dbReference type="EMBL" id="AWTP01000160">
    <property type="protein sequence ID" value="KGH04200.1"/>
    <property type="molecule type" value="Genomic_DNA"/>
</dbReference>
<name>A0A096G3M1_9BURK</name>
<dbReference type="AlphaFoldDB" id="A0A096G3M1"/>
<dbReference type="InterPro" id="IPR054339">
    <property type="entry name" value="GMT_wHTH"/>
</dbReference>
<dbReference type="OrthoDB" id="275124at2"/>
<dbReference type="NCBIfam" id="TIGR04474">
    <property type="entry name" value="tcm_partner"/>
    <property type="match status" value="1"/>
</dbReference>
<proteinExistence type="predicted"/>
<organism evidence="2 3">
    <name type="scientific">Comamonas thiooxydans</name>
    <dbReference type="NCBI Taxonomy" id="363952"/>
    <lineage>
        <taxon>Bacteria</taxon>
        <taxon>Pseudomonadati</taxon>
        <taxon>Pseudomonadota</taxon>
        <taxon>Betaproteobacteria</taxon>
        <taxon>Burkholderiales</taxon>
        <taxon>Comamonadaceae</taxon>
        <taxon>Comamonas</taxon>
    </lineage>
</organism>
<protein>
    <recommendedName>
        <fullName evidence="1">GMT-like wHTH domain-containing protein</fullName>
    </recommendedName>
</protein>
<dbReference type="InterPro" id="IPR031009">
    <property type="entry name" value="Tcm_partner"/>
</dbReference>
<dbReference type="RefSeq" id="WP_019043825.1">
    <property type="nucleotide sequence ID" value="NZ_AP026738.1"/>
</dbReference>
<evidence type="ECO:0000313" key="3">
    <source>
        <dbReference type="Proteomes" id="UP000029549"/>
    </source>
</evidence>
<sequence length="425" mass="48125">MARRHYDWANGPAEIDAHSLTKHEVLVDYLIRYFEQRTLNARGREQLRITLVDGFCGGGLYTLKGKGTEVLGSPLRMLGAVAEARVRINAHRRKPIDLDVQYVFIDKDTKALSHLKHVLHERGYGDEVGRSIHLICDDFVSASSSVLQLVGLHTPRANTALFFLDQYGYSDVPAPLIQRIFTELPKSEVVLTFHVSSFATYTNDAFADQMSSKLSIDIRTALEGRSIEQIKDEDAADWRRLIQAALYQALVVRCGAEYFTPFFIRGEGAGHGEYWLVHLSRHPRAQDVMKQVHWAKQNCFLHYGGAGLNMLATPMMGFRQEFNGGFRFDDVAQAHSFAALTTQLAENITQRGQPIQIGQLYSSTCNTSPGTSLMYKEVLERLAAEKDILITGEDGKKRKHARYMRDTDWIERHKQFSLFDAPRTV</sequence>
<dbReference type="Pfam" id="PF22560">
    <property type="entry name" value="GMT-wHTH"/>
    <property type="match status" value="1"/>
</dbReference>